<keyword evidence="4 6" id="KW-1133">Transmembrane helix</keyword>
<comment type="subcellular location">
    <subcellularLocation>
        <location evidence="1">Membrane</location>
        <topology evidence="1">Multi-pass membrane protein</topology>
    </subcellularLocation>
</comment>
<dbReference type="Proteomes" id="UP001155182">
    <property type="component" value="Unassembled WGS sequence"/>
</dbReference>
<name>A0A9X2F3Z3_9SPHI</name>
<feature type="transmembrane region" description="Helical" evidence="6">
    <location>
        <begin position="122"/>
        <end position="140"/>
    </location>
</feature>
<dbReference type="Pfam" id="PF07947">
    <property type="entry name" value="YhhN"/>
    <property type="match status" value="1"/>
</dbReference>
<dbReference type="GO" id="GO:0016020">
    <property type="term" value="C:membrane"/>
    <property type="evidence" value="ECO:0007669"/>
    <property type="project" value="UniProtKB-SubCell"/>
</dbReference>
<reference evidence="7" key="1">
    <citation type="submission" date="2022-06" db="EMBL/GenBank/DDBJ databases">
        <title>Solitalea sp. MAHUQ-68 isolated from rhizospheric soil.</title>
        <authorList>
            <person name="Huq M.A."/>
        </authorList>
    </citation>
    <scope>NUCLEOTIDE SEQUENCE</scope>
    <source>
        <strain evidence="7">MAHUQ-68</strain>
    </source>
</reference>
<keyword evidence="3 6" id="KW-0812">Transmembrane</keyword>
<gene>
    <name evidence="7" type="ORF">NF867_13460</name>
</gene>
<dbReference type="InterPro" id="IPR012506">
    <property type="entry name" value="TMEM86B-like"/>
</dbReference>
<proteinExistence type="inferred from homology"/>
<comment type="similarity">
    <text evidence="2">Belongs to the TMEM86 family.</text>
</comment>
<feature type="transmembrane region" description="Helical" evidence="6">
    <location>
        <begin position="57"/>
        <end position="75"/>
    </location>
</feature>
<keyword evidence="5 6" id="KW-0472">Membrane</keyword>
<evidence type="ECO:0000256" key="4">
    <source>
        <dbReference type="ARBA" id="ARBA00022989"/>
    </source>
</evidence>
<feature type="transmembrane region" description="Helical" evidence="6">
    <location>
        <begin position="205"/>
        <end position="221"/>
    </location>
</feature>
<feature type="transmembrane region" description="Helical" evidence="6">
    <location>
        <begin position="29"/>
        <end position="45"/>
    </location>
</feature>
<evidence type="ECO:0000313" key="7">
    <source>
        <dbReference type="EMBL" id="MCO4293871.1"/>
    </source>
</evidence>
<dbReference type="RefSeq" id="WP_252588542.1">
    <property type="nucleotide sequence ID" value="NZ_JAMWYS010000046.1"/>
</dbReference>
<protein>
    <submittedName>
        <fullName evidence="7">Lysoplasmalogenase</fullName>
    </submittedName>
</protein>
<sequence length="238" mass="26485">MKRVLTILFFLSVILTIAANYLQFIELRYIAKPLIMVFLAWIFSLNTNEQNQPIRRITYLAFLFSWLGDIALLFADDSSKAPGFYFFIAGLISFLTAHVCYIIVFRRIAKRILFSGVNKNKLFLGIPVLIVAGILIFKIIPHLGPMMAPVIVYAIVISTMAIAAIALQGGIETANFNAIYIGAALFLISDTTLAVNQFVSPSATLGIVVMITYGFAQYFIMQGLSSLQLRQQVVEKVI</sequence>
<organism evidence="7 8">
    <name type="scientific">Solitalea agri</name>
    <dbReference type="NCBI Taxonomy" id="2953739"/>
    <lineage>
        <taxon>Bacteria</taxon>
        <taxon>Pseudomonadati</taxon>
        <taxon>Bacteroidota</taxon>
        <taxon>Sphingobacteriia</taxon>
        <taxon>Sphingobacteriales</taxon>
        <taxon>Sphingobacteriaceae</taxon>
        <taxon>Solitalea</taxon>
    </lineage>
</organism>
<dbReference type="PANTHER" id="PTHR31885">
    <property type="entry name" value="GH04784P"/>
    <property type="match status" value="1"/>
</dbReference>
<accession>A0A9X2F3Z3</accession>
<evidence type="ECO:0000256" key="3">
    <source>
        <dbReference type="ARBA" id="ARBA00022692"/>
    </source>
</evidence>
<dbReference type="EMBL" id="JAMWYS010000046">
    <property type="protein sequence ID" value="MCO4293871.1"/>
    <property type="molecule type" value="Genomic_DNA"/>
</dbReference>
<evidence type="ECO:0000313" key="8">
    <source>
        <dbReference type="Proteomes" id="UP001155182"/>
    </source>
</evidence>
<feature type="transmembrane region" description="Helical" evidence="6">
    <location>
        <begin position="146"/>
        <end position="167"/>
    </location>
</feature>
<evidence type="ECO:0000256" key="5">
    <source>
        <dbReference type="ARBA" id="ARBA00023136"/>
    </source>
</evidence>
<dbReference type="GO" id="GO:0016787">
    <property type="term" value="F:hydrolase activity"/>
    <property type="evidence" value="ECO:0007669"/>
    <property type="project" value="TreeGrafter"/>
</dbReference>
<keyword evidence="8" id="KW-1185">Reference proteome</keyword>
<feature type="transmembrane region" description="Helical" evidence="6">
    <location>
        <begin position="179"/>
        <end position="199"/>
    </location>
</feature>
<evidence type="ECO:0000256" key="2">
    <source>
        <dbReference type="ARBA" id="ARBA00007375"/>
    </source>
</evidence>
<dbReference type="PANTHER" id="PTHR31885:SF6">
    <property type="entry name" value="GH04784P"/>
    <property type="match status" value="1"/>
</dbReference>
<evidence type="ECO:0000256" key="1">
    <source>
        <dbReference type="ARBA" id="ARBA00004141"/>
    </source>
</evidence>
<comment type="caution">
    <text evidence="7">The sequence shown here is derived from an EMBL/GenBank/DDBJ whole genome shotgun (WGS) entry which is preliminary data.</text>
</comment>
<feature type="transmembrane region" description="Helical" evidence="6">
    <location>
        <begin position="81"/>
        <end position="101"/>
    </location>
</feature>
<evidence type="ECO:0000256" key="6">
    <source>
        <dbReference type="SAM" id="Phobius"/>
    </source>
</evidence>
<dbReference type="AlphaFoldDB" id="A0A9X2F3Z3"/>